<dbReference type="SMART" id="SM00086">
    <property type="entry name" value="PAC"/>
    <property type="match status" value="2"/>
</dbReference>
<dbReference type="PROSITE" id="PS50109">
    <property type="entry name" value="HIS_KIN"/>
    <property type="match status" value="1"/>
</dbReference>
<feature type="domain" description="Response regulatory" evidence="14">
    <location>
        <begin position="6"/>
        <end position="123"/>
    </location>
</feature>
<keyword evidence="8" id="KW-0418">Kinase</keyword>
<keyword evidence="4 12" id="KW-0597">Phosphoprotein</keyword>
<feature type="domain" description="PAC" evidence="16">
    <location>
        <begin position="370"/>
        <end position="422"/>
    </location>
</feature>
<dbReference type="EC" id="2.7.13.3" evidence="3"/>
<comment type="catalytic activity">
    <reaction evidence="1">
        <text>ATP + protein L-histidine = ADP + protein N-phospho-L-histidine.</text>
        <dbReference type="EC" id="2.7.13.3"/>
    </reaction>
</comment>
<dbReference type="InterPro" id="IPR011006">
    <property type="entry name" value="CheY-like_superfamily"/>
</dbReference>
<dbReference type="GO" id="GO:0006355">
    <property type="term" value="P:regulation of DNA-templated transcription"/>
    <property type="evidence" value="ECO:0007669"/>
    <property type="project" value="InterPro"/>
</dbReference>
<dbReference type="CDD" id="cd00130">
    <property type="entry name" value="PAS"/>
    <property type="match status" value="2"/>
</dbReference>
<feature type="modified residue" description="4-aspartylphosphate" evidence="12">
    <location>
        <position position="870"/>
    </location>
</feature>
<gene>
    <name evidence="17" type="ORF">RZN69_08325</name>
</gene>
<keyword evidence="6" id="KW-0812">Transmembrane</keyword>
<dbReference type="Pfam" id="PF00512">
    <property type="entry name" value="HisKA"/>
    <property type="match status" value="1"/>
</dbReference>
<dbReference type="Pfam" id="PF00989">
    <property type="entry name" value="PAS"/>
    <property type="match status" value="1"/>
</dbReference>
<dbReference type="SUPFAM" id="SSF55785">
    <property type="entry name" value="PYP-like sensor domain (PAS domain)"/>
    <property type="match status" value="2"/>
</dbReference>
<keyword evidence="9" id="KW-0067">ATP-binding</keyword>
<keyword evidence="11" id="KW-0472">Membrane</keyword>
<name>A0AAQ3QXI4_9BACT</name>
<dbReference type="PANTHER" id="PTHR43047">
    <property type="entry name" value="TWO-COMPONENT HISTIDINE PROTEIN KINASE"/>
    <property type="match status" value="1"/>
</dbReference>
<dbReference type="SMART" id="SM00448">
    <property type="entry name" value="REC"/>
    <property type="match status" value="1"/>
</dbReference>
<dbReference type="EMBL" id="CP136920">
    <property type="protein sequence ID" value="WOO43097.1"/>
    <property type="molecule type" value="Genomic_DNA"/>
</dbReference>
<dbReference type="PROSITE" id="PS50110">
    <property type="entry name" value="RESPONSE_REGULATORY"/>
    <property type="match status" value="2"/>
</dbReference>
<dbReference type="InterPro" id="IPR035965">
    <property type="entry name" value="PAS-like_dom_sf"/>
</dbReference>
<dbReference type="PRINTS" id="PR00344">
    <property type="entry name" value="BCTRLSENSOR"/>
</dbReference>
<sequence>MSTEFRISIISTSGESIGKLLTALEAANAKFEITTFGSLEDAQATIEKARVPFDACIFEADTQALDHFKFIRDVLSKSGIATLLLTDSAPREKVISILEAGVDEFIEKDVDDHYLNHIPHTLSRIIEYHRESEARNKAEFALSSVAEGLNGLTGETFFRQLTKRLAESLNVNYSLVGELRFGRIPRVRTLSVFDSGKSVANYEYATTDRPSAEIAEGSPCIIQEGLKERFPEDKCIAERDLVSYAGVPLRNGKNEVRGILSVLDKEPLQKPEFVIATLKVFAARAELEMERMRTQEALEIQARTLDQIGQAIFCIETDGHIKSWNKYAEELLGYTKKEILGASIERILPDRSTEYLKTKIIEPLLINGKLNKETEMKRRDGSCFDAQISFSLEKNAHGILTGIIAVCRDISERRQAERQKREAQQRLAFHVKRTPLACIEWDSDANIASWNDAAERIFGHTEKEAIGMPFHVLLEPGVEQYCRDIFENLRKGAGGERSTNTNVTKEGRSIICEWYNTRILNEEGEVIGFASLVDDITERTHNERKLRESQQEAARANRSKDEFLGVMSHEIRTPMNSIIGFADLLLETEVDDGQRDNLEIIKANAYNLLELINNVLNFSRLDSGKVELQKRELDLSALIFEVQEAMAAEASQKNLKLSTECSGNLPRYVSTGYLELRQVLLSLVGNAIKFTNQGEVVINASGHLIETDGNEEQWKLLFSVNDTGIGISPNEMEKIFGSFNQVDSSSTRRFGGTGLGLAICRRICELLGGKVWAESIPGKGSAFYVEISCEAVPEKEQAALPMQLPLDPANLSEYASTYPARVLVADDETETCRLLGDILEEMGYEYQTANNGLDCIEQLQNSSFDVIFMDVTMPELDGIETTQLIRAGQAGAHHKGVFICAITAYTDGDDRQKCLDSGMDEHLGKPLLTKSLIGVLKQAFIKQKQSMPKD</sequence>
<accession>A0AAQ3QXI4</accession>
<evidence type="ECO:0000256" key="9">
    <source>
        <dbReference type="ARBA" id="ARBA00022840"/>
    </source>
</evidence>
<dbReference type="Gene3D" id="3.30.450.40">
    <property type="match status" value="1"/>
</dbReference>
<evidence type="ECO:0000256" key="1">
    <source>
        <dbReference type="ARBA" id="ARBA00000085"/>
    </source>
</evidence>
<dbReference type="PROSITE" id="PS50112">
    <property type="entry name" value="PAS"/>
    <property type="match status" value="2"/>
</dbReference>
<dbReference type="Pfam" id="PF13426">
    <property type="entry name" value="PAS_9"/>
    <property type="match status" value="1"/>
</dbReference>
<dbReference type="InterPro" id="IPR013767">
    <property type="entry name" value="PAS_fold"/>
</dbReference>
<evidence type="ECO:0000256" key="6">
    <source>
        <dbReference type="ARBA" id="ARBA00022692"/>
    </source>
</evidence>
<dbReference type="SUPFAM" id="SSF55874">
    <property type="entry name" value="ATPase domain of HSP90 chaperone/DNA topoisomerase II/histidine kinase"/>
    <property type="match status" value="1"/>
</dbReference>
<dbReference type="InterPro" id="IPR003661">
    <property type="entry name" value="HisK_dim/P_dom"/>
</dbReference>
<evidence type="ECO:0000313" key="17">
    <source>
        <dbReference type="EMBL" id="WOO43097.1"/>
    </source>
</evidence>
<dbReference type="InterPro" id="IPR001610">
    <property type="entry name" value="PAC"/>
</dbReference>
<dbReference type="RefSeq" id="WP_317835635.1">
    <property type="nucleotide sequence ID" value="NZ_CP136920.1"/>
</dbReference>
<dbReference type="PROSITE" id="PS50113">
    <property type="entry name" value="PAC"/>
    <property type="match status" value="2"/>
</dbReference>
<dbReference type="GO" id="GO:0009927">
    <property type="term" value="F:histidine phosphotransfer kinase activity"/>
    <property type="evidence" value="ECO:0007669"/>
    <property type="project" value="TreeGrafter"/>
</dbReference>
<feature type="domain" description="PAS" evidence="15">
    <location>
        <begin position="297"/>
        <end position="368"/>
    </location>
</feature>
<evidence type="ECO:0000313" key="18">
    <source>
        <dbReference type="Proteomes" id="UP001304300"/>
    </source>
</evidence>
<evidence type="ECO:0000259" key="16">
    <source>
        <dbReference type="PROSITE" id="PS50113"/>
    </source>
</evidence>
<dbReference type="Gene3D" id="3.30.565.10">
    <property type="entry name" value="Histidine kinase-like ATPase, C-terminal domain"/>
    <property type="match status" value="1"/>
</dbReference>
<feature type="domain" description="PAS" evidence="15">
    <location>
        <begin position="442"/>
        <end position="493"/>
    </location>
</feature>
<dbReference type="SMART" id="SM00387">
    <property type="entry name" value="HATPase_c"/>
    <property type="match status" value="1"/>
</dbReference>
<comment type="subcellular location">
    <subcellularLocation>
        <location evidence="2">Membrane</location>
    </subcellularLocation>
</comment>
<dbReference type="Gene3D" id="3.30.450.20">
    <property type="entry name" value="PAS domain"/>
    <property type="match status" value="2"/>
</dbReference>
<dbReference type="NCBIfam" id="TIGR00229">
    <property type="entry name" value="sensory_box"/>
    <property type="match status" value="2"/>
</dbReference>
<dbReference type="Gene3D" id="1.10.287.130">
    <property type="match status" value="1"/>
</dbReference>
<dbReference type="GO" id="GO:0005886">
    <property type="term" value="C:plasma membrane"/>
    <property type="evidence" value="ECO:0007669"/>
    <property type="project" value="TreeGrafter"/>
</dbReference>
<dbReference type="InterPro" id="IPR000700">
    <property type="entry name" value="PAS-assoc_C"/>
</dbReference>
<evidence type="ECO:0000259" key="15">
    <source>
        <dbReference type="PROSITE" id="PS50112"/>
    </source>
</evidence>
<comment type="caution">
    <text evidence="12">Lacks conserved residue(s) required for the propagation of feature annotation.</text>
</comment>
<dbReference type="InterPro" id="IPR005467">
    <property type="entry name" value="His_kinase_dom"/>
</dbReference>
<dbReference type="InterPro" id="IPR029016">
    <property type="entry name" value="GAF-like_dom_sf"/>
</dbReference>
<dbReference type="GO" id="GO:0000155">
    <property type="term" value="F:phosphorelay sensor kinase activity"/>
    <property type="evidence" value="ECO:0007669"/>
    <property type="project" value="InterPro"/>
</dbReference>
<dbReference type="PANTHER" id="PTHR43047:SF72">
    <property type="entry name" value="OSMOSENSING HISTIDINE PROTEIN KINASE SLN1"/>
    <property type="match status" value="1"/>
</dbReference>
<evidence type="ECO:0000256" key="5">
    <source>
        <dbReference type="ARBA" id="ARBA00022679"/>
    </source>
</evidence>
<dbReference type="InterPro" id="IPR036097">
    <property type="entry name" value="HisK_dim/P_sf"/>
</dbReference>
<evidence type="ECO:0000256" key="3">
    <source>
        <dbReference type="ARBA" id="ARBA00012438"/>
    </source>
</evidence>
<evidence type="ECO:0000256" key="4">
    <source>
        <dbReference type="ARBA" id="ARBA00022553"/>
    </source>
</evidence>
<evidence type="ECO:0000256" key="8">
    <source>
        <dbReference type="ARBA" id="ARBA00022777"/>
    </source>
</evidence>
<feature type="domain" description="Response regulatory" evidence="14">
    <location>
        <begin position="821"/>
        <end position="940"/>
    </location>
</feature>
<dbReference type="FunFam" id="1.10.287.130:FF:000004">
    <property type="entry name" value="Ethylene receptor 1"/>
    <property type="match status" value="1"/>
</dbReference>
<dbReference type="SUPFAM" id="SSF52172">
    <property type="entry name" value="CheY-like"/>
    <property type="match status" value="2"/>
</dbReference>
<dbReference type="InterPro" id="IPR003594">
    <property type="entry name" value="HATPase_dom"/>
</dbReference>
<evidence type="ECO:0000256" key="11">
    <source>
        <dbReference type="ARBA" id="ARBA00023136"/>
    </source>
</evidence>
<dbReference type="InterPro" id="IPR036890">
    <property type="entry name" value="HATPase_C_sf"/>
</dbReference>
<dbReference type="GO" id="GO:0005524">
    <property type="term" value="F:ATP binding"/>
    <property type="evidence" value="ECO:0007669"/>
    <property type="project" value="UniProtKB-KW"/>
</dbReference>
<dbReference type="InterPro" id="IPR001789">
    <property type="entry name" value="Sig_transdc_resp-reg_receiver"/>
</dbReference>
<dbReference type="FunFam" id="3.30.565.10:FF:000010">
    <property type="entry name" value="Sensor histidine kinase RcsC"/>
    <property type="match status" value="1"/>
</dbReference>
<dbReference type="InterPro" id="IPR000014">
    <property type="entry name" value="PAS"/>
</dbReference>
<keyword evidence="18" id="KW-1185">Reference proteome</keyword>
<dbReference type="SMART" id="SM00388">
    <property type="entry name" value="HisKA"/>
    <property type="match status" value="1"/>
</dbReference>
<organism evidence="17 18">
    <name type="scientific">Rubellicoccus peritrichatus</name>
    <dbReference type="NCBI Taxonomy" id="3080537"/>
    <lineage>
        <taxon>Bacteria</taxon>
        <taxon>Pseudomonadati</taxon>
        <taxon>Verrucomicrobiota</taxon>
        <taxon>Opitutia</taxon>
        <taxon>Puniceicoccales</taxon>
        <taxon>Cerasicoccaceae</taxon>
        <taxon>Rubellicoccus</taxon>
    </lineage>
</organism>
<evidence type="ECO:0000259" key="13">
    <source>
        <dbReference type="PROSITE" id="PS50109"/>
    </source>
</evidence>
<evidence type="ECO:0000256" key="2">
    <source>
        <dbReference type="ARBA" id="ARBA00004370"/>
    </source>
</evidence>
<dbReference type="CDD" id="cd00082">
    <property type="entry name" value="HisKA"/>
    <property type="match status" value="1"/>
</dbReference>
<dbReference type="KEGG" id="puo:RZN69_08325"/>
<dbReference type="SMART" id="SM00091">
    <property type="entry name" value="PAS"/>
    <property type="match status" value="2"/>
</dbReference>
<dbReference type="SUPFAM" id="SSF47384">
    <property type="entry name" value="Homodimeric domain of signal transducing histidine kinase"/>
    <property type="match status" value="1"/>
</dbReference>
<dbReference type="AlphaFoldDB" id="A0AAQ3QXI4"/>
<dbReference type="CDD" id="cd17546">
    <property type="entry name" value="REC_hyHK_CKI1_RcsC-like"/>
    <property type="match status" value="1"/>
</dbReference>
<evidence type="ECO:0000256" key="12">
    <source>
        <dbReference type="PROSITE-ProRule" id="PRU00169"/>
    </source>
</evidence>
<feature type="domain" description="PAC" evidence="16">
    <location>
        <begin position="496"/>
        <end position="548"/>
    </location>
</feature>
<proteinExistence type="predicted"/>
<dbReference type="Proteomes" id="UP001304300">
    <property type="component" value="Chromosome"/>
</dbReference>
<dbReference type="InterPro" id="IPR004358">
    <property type="entry name" value="Sig_transdc_His_kin-like_C"/>
</dbReference>
<dbReference type="CDD" id="cd16922">
    <property type="entry name" value="HATPase_EvgS-ArcB-TorS-like"/>
    <property type="match status" value="1"/>
</dbReference>
<keyword evidence="10" id="KW-1133">Transmembrane helix</keyword>
<dbReference type="Pfam" id="PF02518">
    <property type="entry name" value="HATPase_c"/>
    <property type="match status" value="1"/>
</dbReference>
<feature type="domain" description="Histidine kinase" evidence="13">
    <location>
        <begin position="566"/>
        <end position="791"/>
    </location>
</feature>
<keyword evidence="5" id="KW-0808">Transferase</keyword>
<dbReference type="SUPFAM" id="SSF55781">
    <property type="entry name" value="GAF domain-like"/>
    <property type="match status" value="1"/>
</dbReference>
<evidence type="ECO:0000256" key="7">
    <source>
        <dbReference type="ARBA" id="ARBA00022741"/>
    </source>
</evidence>
<keyword evidence="7" id="KW-0547">Nucleotide-binding</keyword>
<evidence type="ECO:0000256" key="10">
    <source>
        <dbReference type="ARBA" id="ARBA00022989"/>
    </source>
</evidence>
<protein>
    <recommendedName>
        <fullName evidence="3">histidine kinase</fullName>
        <ecNumber evidence="3">2.7.13.3</ecNumber>
    </recommendedName>
</protein>
<dbReference type="Pfam" id="PF00072">
    <property type="entry name" value="Response_reg"/>
    <property type="match status" value="1"/>
</dbReference>
<dbReference type="Gene3D" id="3.40.50.2300">
    <property type="match status" value="2"/>
</dbReference>
<evidence type="ECO:0000259" key="14">
    <source>
        <dbReference type="PROSITE" id="PS50110"/>
    </source>
</evidence>
<reference evidence="17 18" key="1">
    <citation type="submission" date="2023-10" db="EMBL/GenBank/DDBJ databases">
        <title>Rubellicoccus peritrichatus gen. nov., sp. nov., isolated from an algae of coral reef tank.</title>
        <authorList>
            <person name="Luo J."/>
        </authorList>
    </citation>
    <scope>NUCLEOTIDE SEQUENCE [LARGE SCALE GENOMIC DNA]</scope>
    <source>
        <strain evidence="17 18">CR14</strain>
    </source>
</reference>